<dbReference type="GO" id="GO:0043034">
    <property type="term" value="C:costamere"/>
    <property type="evidence" value="ECO:0007669"/>
    <property type="project" value="TreeGrafter"/>
</dbReference>
<comment type="caution">
    <text evidence="4">The sequence shown here is derived from an EMBL/GenBank/DDBJ whole genome shotgun (WGS) entry which is preliminary data.</text>
</comment>
<feature type="non-terminal residue" evidence="4">
    <location>
        <position position="1"/>
    </location>
</feature>
<keyword evidence="5" id="KW-1185">Reference proteome</keyword>
<sequence length="419" mass="43455">SGDDEEYQRIYTTKIKPRLKSEEGPEAEAGGTQSRTITVTRRVTAYTVDVTSHDGDLNVRIPTPELGTPEGLHLPQSQIPAGETGKSLPGWKGSGALPGSPRIEANGQFGELDGSFHATGHVSGGAPCPQGEVTALSPPVDVGKIKIPALKIPKFGFQASGEAPQVDAGMDVTCSATPDVPSPSSKAPVPQVDMAVKGATKVPSPPLDVPGVELPDGAKGKIKIPHLTFPKFTAQGDGATVEAPKGVAVPEVEGEWKGPTFKKVETPQISLSDVNLNLRGPRGEGDLTGLGPKGLQVDVKGPQVDVARPGGGLKGGKLKFPKLKMPKFGVKGESPDLEVTLPKGRVDVLGPDVAVEVPGVDVKGPAVKVPEVHIKTPQISMPDIDLNLKGPKVKADLDVSAPKVEGELKTPGLDIKGPK</sequence>
<dbReference type="PANTHER" id="PTHR23348:SF47">
    <property type="entry name" value="NEUROBLAST DIFFERENTIATION-ASSOCIATED PROTEIN AHNAK"/>
    <property type="match status" value="1"/>
</dbReference>
<feature type="region of interest" description="Disordered" evidence="3">
    <location>
        <begin position="397"/>
        <end position="419"/>
    </location>
</feature>
<dbReference type="OrthoDB" id="447516at2759"/>
<dbReference type="GO" id="GO:0043484">
    <property type="term" value="P:regulation of RNA splicing"/>
    <property type="evidence" value="ECO:0007669"/>
    <property type="project" value="TreeGrafter"/>
</dbReference>
<protein>
    <submittedName>
        <fullName evidence="4">AHNK protein</fullName>
    </submittedName>
</protein>
<organism evidence="4 5">
    <name type="scientific">Buphagus erythrorhynchus</name>
    <name type="common">red-billed oxpecker</name>
    <dbReference type="NCBI Taxonomy" id="245048"/>
    <lineage>
        <taxon>Eukaryota</taxon>
        <taxon>Metazoa</taxon>
        <taxon>Chordata</taxon>
        <taxon>Craniata</taxon>
        <taxon>Vertebrata</taxon>
        <taxon>Euteleostomi</taxon>
        <taxon>Archelosauria</taxon>
        <taxon>Archosauria</taxon>
        <taxon>Dinosauria</taxon>
        <taxon>Saurischia</taxon>
        <taxon>Theropoda</taxon>
        <taxon>Coelurosauria</taxon>
        <taxon>Aves</taxon>
        <taxon>Neognathae</taxon>
        <taxon>Neoaves</taxon>
        <taxon>Telluraves</taxon>
        <taxon>Australaves</taxon>
        <taxon>Passeriformes</taxon>
        <taxon>Sturnidae</taxon>
        <taxon>Buphagus</taxon>
    </lineage>
</organism>
<comment type="subcellular location">
    <subcellularLocation>
        <location evidence="1">Nucleus</location>
    </subcellularLocation>
</comment>
<dbReference type="GO" id="GO:0005634">
    <property type="term" value="C:nucleus"/>
    <property type="evidence" value="ECO:0007669"/>
    <property type="project" value="UniProtKB-SubCell"/>
</dbReference>
<gene>
    <name evidence="4" type="primary">Ahnak_1</name>
    <name evidence="4" type="ORF">BUPERY_R12767</name>
</gene>
<dbReference type="AlphaFoldDB" id="A0A7L3H4Q8"/>
<feature type="non-terminal residue" evidence="4">
    <location>
        <position position="419"/>
    </location>
</feature>
<evidence type="ECO:0000256" key="2">
    <source>
        <dbReference type="ARBA" id="ARBA00023242"/>
    </source>
</evidence>
<accession>A0A7L3H4Q8</accession>
<dbReference type="InterPro" id="IPR052082">
    <property type="entry name" value="Myelin_sheath_structural"/>
</dbReference>
<keyword evidence="2" id="KW-0539">Nucleus</keyword>
<evidence type="ECO:0000313" key="4">
    <source>
        <dbReference type="EMBL" id="NXU00503.1"/>
    </source>
</evidence>
<evidence type="ECO:0000256" key="3">
    <source>
        <dbReference type="SAM" id="MobiDB-lite"/>
    </source>
</evidence>
<evidence type="ECO:0000256" key="1">
    <source>
        <dbReference type="ARBA" id="ARBA00004123"/>
    </source>
</evidence>
<dbReference type="Proteomes" id="UP000566314">
    <property type="component" value="Unassembled WGS sequence"/>
</dbReference>
<dbReference type="EMBL" id="VZTT01032619">
    <property type="protein sequence ID" value="NXU00503.1"/>
    <property type="molecule type" value="Genomic_DNA"/>
</dbReference>
<name>A0A7L3H4Q8_9PASS</name>
<evidence type="ECO:0000313" key="5">
    <source>
        <dbReference type="Proteomes" id="UP000566314"/>
    </source>
</evidence>
<reference evidence="4 5" key="1">
    <citation type="submission" date="2019-09" db="EMBL/GenBank/DDBJ databases">
        <title>Bird 10,000 Genomes (B10K) Project - Family phase.</title>
        <authorList>
            <person name="Zhang G."/>
        </authorList>
    </citation>
    <scope>NUCLEOTIDE SEQUENCE [LARGE SCALE GENOMIC DNA]</scope>
    <source>
        <strain evidence="4">B10K-DU-012-02</strain>
    </source>
</reference>
<proteinExistence type="predicted"/>
<dbReference type="PANTHER" id="PTHR23348">
    <property type="entry name" value="PERIAXIN/AHNAK"/>
    <property type="match status" value="1"/>
</dbReference>
<feature type="region of interest" description="Disordered" evidence="3">
    <location>
        <begin position="1"/>
        <end position="35"/>
    </location>
</feature>